<accession>A0A8J2MHQ6</accession>
<reference evidence="2" key="1">
    <citation type="submission" date="2021-09" db="EMBL/GenBank/DDBJ databases">
        <authorList>
            <consortium name="Pathogen Informatics"/>
        </authorList>
    </citation>
    <scope>NUCLEOTIDE SEQUENCE</scope>
</reference>
<dbReference type="Proteomes" id="UP000746747">
    <property type="component" value="Unassembled WGS sequence"/>
</dbReference>
<evidence type="ECO:0000313" key="2">
    <source>
        <dbReference type="EMBL" id="CAG9530100.1"/>
    </source>
</evidence>
<dbReference type="EMBL" id="CAKAEH010000166">
    <property type="protein sequence ID" value="CAG9530100.1"/>
    <property type="molecule type" value="Genomic_DNA"/>
</dbReference>
<sequence>MIQFNPFQDTKHVGIPLQTENLEPGLSGPDGLDGEGAPGPQGMVGPRGVQGSFEDQGERGLKEIQGPPAEHGPLGSGK</sequence>
<proteinExistence type="predicted"/>
<organism evidence="2 3">
    <name type="scientific">Cercopithifilaria johnstoni</name>
    <dbReference type="NCBI Taxonomy" id="2874296"/>
    <lineage>
        <taxon>Eukaryota</taxon>
        <taxon>Metazoa</taxon>
        <taxon>Ecdysozoa</taxon>
        <taxon>Nematoda</taxon>
        <taxon>Chromadorea</taxon>
        <taxon>Rhabditida</taxon>
        <taxon>Spirurina</taxon>
        <taxon>Spiruromorpha</taxon>
        <taxon>Filarioidea</taxon>
        <taxon>Onchocercidae</taxon>
        <taxon>Cercopithifilaria</taxon>
    </lineage>
</organism>
<protein>
    <submittedName>
        <fullName evidence="2">Uncharacterized protein</fullName>
    </submittedName>
</protein>
<dbReference type="AlphaFoldDB" id="A0A8J2MHQ6"/>
<evidence type="ECO:0000256" key="1">
    <source>
        <dbReference type="SAM" id="MobiDB-lite"/>
    </source>
</evidence>
<evidence type="ECO:0000313" key="3">
    <source>
        <dbReference type="Proteomes" id="UP000746747"/>
    </source>
</evidence>
<feature type="region of interest" description="Disordered" evidence="1">
    <location>
        <begin position="1"/>
        <end position="78"/>
    </location>
</feature>
<dbReference type="OrthoDB" id="5855503at2759"/>
<gene>
    <name evidence="2" type="ORF">CJOHNSTONI_LOCUS624</name>
</gene>
<comment type="caution">
    <text evidence="2">The sequence shown here is derived from an EMBL/GenBank/DDBJ whole genome shotgun (WGS) entry which is preliminary data.</text>
</comment>
<keyword evidence="3" id="KW-1185">Reference proteome</keyword>
<name>A0A8J2MHQ6_9BILA</name>